<comment type="caution">
    <text evidence="1">The sequence shown here is derived from an EMBL/GenBank/DDBJ whole genome shotgun (WGS) entry which is preliminary data.</text>
</comment>
<protein>
    <submittedName>
        <fullName evidence="1">Uncharacterized protein</fullName>
    </submittedName>
</protein>
<reference evidence="1 2" key="1">
    <citation type="submission" date="2022-11" db="EMBL/GenBank/DDBJ databases">
        <title>Minimal conservation of predation-associated metabolite biosynthetic gene clusters underscores biosynthetic potential of Myxococcota including descriptions for ten novel species: Archangium lansinium sp. nov., Myxococcus landrumus sp. nov., Nannocystis bai.</title>
        <authorList>
            <person name="Ahearne A."/>
            <person name="Stevens C."/>
            <person name="Dowd S."/>
        </authorList>
    </citation>
    <scope>NUCLEOTIDE SEQUENCE [LARGE SCALE GENOMIC DNA]</scope>
    <source>
        <strain evidence="1 2">NCELM</strain>
    </source>
</reference>
<accession>A0ABT5B997</accession>
<evidence type="ECO:0000313" key="2">
    <source>
        <dbReference type="Proteomes" id="UP001217838"/>
    </source>
</evidence>
<dbReference type="Proteomes" id="UP001217838">
    <property type="component" value="Unassembled WGS sequence"/>
</dbReference>
<name>A0ABT5B997_9BACT</name>
<gene>
    <name evidence="1" type="ORF">POL58_17615</name>
</gene>
<dbReference type="RefSeq" id="WP_271999376.1">
    <property type="nucleotide sequence ID" value="NZ_JAQNDN010000010.1"/>
</dbReference>
<sequence length="56" mass="5945">MLEVVGAAAVLRRRPNEATLPENTATGLSAAIRVPERLPCPASFCSSDMTAFDIKV</sequence>
<proteinExistence type="predicted"/>
<organism evidence="1 2">
    <name type="scientific">Nannocystis radixulma</name>
    <dbReference type="NCBI Taxonomy" id="2995305"/>
    <lineage>
        <taxon>Bacteria</taxon>
        <taxon>Pseudomonadati</taxon>
        <taxon>Myxococcota</taxon>
        <taxon>Polyangia</taxon>
        <taxon>Nannocystales</taxon>
        <taxon>Nannocystaceae</taxon>
        <taxon>Nannocystis</taxon>
    </lineage>
</organism>
<dbReference type="EMBL" id="JAQNDN010000010">
    <property type="protein sequence ID" value="MDC0669576.1"/>
    <property type="molecule type" value="Genomic_DNA"/>
</dbReference>
<evidence type="ECO:0000313" key="1">
    <source>
        <dbReference type="EMBL" id="MDC0669576.1"/>
    </source>
</evidence>
<keyword evidence="2" id="KW-1185">Reference proteome</keyword>